<dbReference type="PANTHER" id="PTHR46082">
    <property type="entry name" value="ATP/GTP-BINDING PROTEIN-RELATED"/>
    <property type="match status" value="1"/>
</dbReference>
<organism evidence="2 3">
    <name type="scientific">Trichoderma gamsii</name>
    <dbReference type="NCBI Taxonomy" id="398673"/>
    <lineage>
        <taxon>Eukaryota</taxon>
        <taxon>Fungi</taxon>
        <taxon>Dikarya</taxon>
        <taxon>Ascomycota</taxon>
        <taxon>Pezizomycotina</taxon>
        <taxon>Sordariomycetes</taxon>
        <taxon>Hypocreomycetidae</taxon>
        <taxon>Hypocreales</taxon>
        <taxon>Hypocreaceae</taxon>
        <taxon>Trichoderma</taxon>
    </lineage>
</organism>
<feature type="domain" description="Nucleoside phosphorylase" evidence="1">
    <location>
        <begin position="14"/>
        <end position="156"/>
    </location>
</feature>
<dbReference type="GeneID" id="29984010"/>
<dbReference type="GO" id="GO:0009116">
    <property type="term" value="P:nucleoside metabolic process"/>
    <property type="evidence" value="ECO:0007669"/>
    <property type="project" value="InterPro"/>
</dbReference>
<proteinExistence type="predicted"/>
<dbReference type="Gene3D" id="3.40.50.1580">
    <property type="entry name" value="Nucleoside phosphorylase domain"/>
    <property type="match status" value="1"/>
</dbReference>
<dbReference type="Proteomes" id="UP000054821">
    <property type="component" value="Unassembled WGS sequence"/>
</dbReference>
<accession>A0A2P4ZSW1</accession>
<dbReference type="PANTHER" id="PTHR46082:SF6">
    <property type="entry name" value="AAA+ ATPASE DOMAIN-CONTAINING PROTEIN-RELATED"/>
    <property type="match status" value="1"/>
</dbReference>
<reference evidence="2 3" key="1">
    <citation type="journal article" date="2016" name="Genome Announc.">
        <title>Draft Whole-Genome Sequence of Trichoderma gamsii T6085, a Promising Biocontrol Agent of Fusarium Head Blight on Wheat.</title>
        <authorList>
            <person name="Baroncelli R."/>
            <person name="Zapparata A."/>
            <person name="Piaggeschi G."/>
            <person name="Sarrocco S."/>
            <person name="Vannacci G."/>
        </authorList>
    </citation>
    <scope>NUCLEOTIDE SEQUENCE [LARGE SCALE GENOMIC DNA]</scope>
    <source>
        <strain evidence="2 3">T6085</strain>
    </source>
</reference>
<dbReference type="InterPro" id="IPR053137">
    <property type="entry name" value="NLR-like"/>
</dbReference>
<evidence type="ECO:0000313" key="3">
    <source>
        <dbReference type="Proteomes" id="UP000054821"/>
    </source>
</evidence>
<comment type="caution">
    <text evidence="2">The sequence shown here is derived from an EMBL/GenBank/DDBJ whole genome shotgun (WGS) entry which is preliminary data.</text>
</comment>
<dbReference type="AlphaFoldDB" id="A0A2P4ZSW1"/>
<evidence type="ECO:0000259" key="1">
    <source>
        <dbReference type="Pfam" id="PF01048"/>
    </source>
</evidence>
<dbReference type="InterPro" id="IPR000845">
    <property type="entry name" value="Nucleoside_phosphorylase_d"/>
</dbReference>
<keyword evidence="3" id="KW-1185">Reference proteome</keyword>
<protein>
    <submittedName>
        <fullName evidence="2">Pfs domain-containing protein</fullName>
    </submittedName>
</protein>
<dbReference type="SUPFAM" id="SSF53167">
    <property type="entry name" value="Purine and uridine phosphorylases"/>
    <property type="match status" value="1"/>
</dbReference>
<dbReference type="Pfam" id="PF01048">
    <property type="entry name" value="PNP_UDP_1"/>
    <property type="match status" value="1"/>
</dbReference>
<evidence type="ECO:0000313" key="2">
    <source>
        <dbReference type="EMBL" id="PON27379.1"/>
    </source>
</evidence>
<name>A0A2P4ZSW1_9HYPO</name>
<gene>
    <name evidence="2" type="ORF">TGAM01_v203760</name>
</gene>
<dbReference type="InterPro" id="IPR035994">
    <property type="entry name" value="Nucleoside_phosphorylase_sf"/>
</dbReference>
<dbReference type="RefSeq" id="XP_018662978.1">
    <property type="nucleotide sequence ID" value="XM_018803927.1"/>
</dbReference>
<dbReference type="STRING" id="398673.A0A2P4ZSW1"/>
<sequence length="389" mass="43124">MSFPRPSHRDDFEVAIVCALKAEFDAISLVIDEFWDNHDDPYGKAVGDTNSYRTGRIGKHNVALLQLRQMGKAHAAAAAASLRSSFNKLRLVLLVGGCAAVPQRKNANIVLGDVIISTGIVQYDFGRKFPNQFIRKDTPQDNLIKPCKEIGNLLNALQTATITNHLLTKTASLLTDLQKNARDKGYGSRYEYPGVNEDKLYKADYHHKHHNLECHTCSMTHEMMCDTALWTTCEDLGCGEQGLVTGRQRLEEKLKLCQSGDITHQNPNIFFGLVGSGDTVMKSGCDRDKLAAAEDVIAFEMEAAGLWEDVPSLVIKGVFDYGDSHKNKLWHHFSSATAACAARAIIERLARTGGSSLSVPTVGKRLTSSLLFFFLHFFSSIFTFHQLKE</sequence>
<dbReference type="GO" id="GO:0003824">
    <property type="term" value="F:catalytic activity"/>
    <property type="evidence" value="ECO:0007669"/>
    <property type="project" value="InterPro"/>
</dbReference>
<dbReference type="EMBL" id="JPDN02000010">
    <property type="protein sequence ID" value="PON27379.1"/>
    <property type="molecule type" value="Genomic_DNA"/>
</dbReference>